<name>A0ABT2ZKK4_9RHOB</name>
<proteinExistence type="predicted"/>
<evidence type="ECO:0008006" key="3">
    <source>
        <dbReference type="Google" id="ProtNLM"/>
    </source>
</evidence>
<reference evidence="1 2" key="1">
    <citation type="submission" date="2022-10" db="EMBL/GenBank/DDBJ databases">
        <title>Defluviimonas sp. nov., isolated from ocean surface sediments.</title>
        <authorList>
            <person name="He W."/>
            <person name="Wang L."/>
            <person name="Zhang D.-F."/>
        </authorList>
    </citation>
    <scope>NUCLEOTIDE SEQUENCE [LARGE SCALE GENOMIC DNA]</scope>
    <source>
        <strain evidence="1 2">WL0050</strain>
    </source>
</reference>
<evidence type="ECO:0000313" key="2">
    <source>
        <dbReference type="Proteomes" id="UP001652564"/>
    </source>
</evidence>
<evidence type="ECO:0000313" key="1">
    <source>
        <dbReference type="EMBL" id="MCV2871654.1"/>
    </source>
</evidence>
<keyword evidence="2" id="KW-1185">Reference proteome</keyword>
<accession>A0ABT2ZKK4</accession>
<protein>
    <recommendedName>
        <fullName evidence="3">Phasin protein</fullName>
    </recommendedName>
</protein>
<sequence length="147" mass="16079">MAKPAAPSDADMVTDLSHQTLAAFRLNPLTGPLARHFWEIQEQLLCEAEEFSQHWFARRHTAARSALKASEAAAGNTVANPAAVMKALSEWQLHSAERIAQDMQEWAGFCARCAGHLAKAEVETGQEALEKASDEIAMIKTEHSDPV</sequence>
<dbReference type="RefSeq" id="WP_263738819.1">
    <property type="nucleotide sequence ID" value="NZ_JAOWKZ010000001.1"/>
</dbReference>
<organism evidence="1 2">
    <name type="scientific">Albidovulum litorale</name>
    <dbReference type="NCBI Taxonomy" id="2984134"/>
    <lineage>
        <taxon>Bacteria</taxon>
        <taxon>Pseudomonadati</taxon>
        <taxon>Pseudomonadota</taxon>
        <taxon>Alphaproteobacteria</taxon>
        <taxon>Rhodobacterales</taxon>
        <taxon>Paracoccaceae</taxon>
        <taxon>Albidovulum</taxon>
    </lineage>
</organism>
<gene>
    <name evidence="1" type="ORF">OEZ71_05040</name>
</gene>
<comment type="caution">
    <text evidence="1">The sequence shown here is derived from an EMBL/GenBank/DDBJ whole genome shotgun (WGS) entry which is preliminary data.</text>
</comment>
<dbReference type="EMBL" id="JAOWKZ010000001">
    <property type="protein sequence ID" value="MCV2871654.1"/>
    <property type="molecule type" value="Genomic_DNA"/>
</dbReference>
<dbReference type="Proteomes" id="UP001652564">
    <property type="component" value="Unassembled WGS sequence"/>
</dbReference>